<feature type="compositionally biased region" description="Acidic residues" evidence="1">
    <location>
        <begin position="156"/>
        <end position="169"/>
    </location>
</feature>
<protein>
    <submittedName>
        <fullName evidence="3">Uncharacterized protein</fullName>
    </submittedName>
</protein>
<keyword evidence="2" id="KW-0812">Transmembrane</keyword>
<gene>
    <name evidence="3" type="ORF">IMZ08_07705</name>
</gene>
<reference evidence="3 4" key="1">
    <citation type="submission" date="2020-10" db="EMBL/GenBank/DDBJ databases">
        <title>Bacillus sp. HD4P25, an endophyte from a halophyte.</title>
        <authorList>
            <person name="Sun J.-Q."/>
        </authorList>
    </citation>
    <scope>NUCLEOTIDE SEQUENCE [LARGE SCALE GENOMIC DNA]</scope>
    <source>
        <strain evidence="3 4">YIM 93174</strain>
    </source>
</reference>
<accession>A0ABR9QHH1</accession>
<keyword evidence="2" id="KW-1133">Transmembrane helix</keyword>
<keyword evidence="4" id="KW-1185">Reference proteome</keyword>
<evidence type="ECO:0000256" key="1">
    <source>
        <dbReference type="SAM" id="MobiDB-lite"/>
    </source>
</evidence>
<proteinExistence type="predicted"/>
<feature type="compositionally biased region" description="Basic and acidic residues" evidence="1">
    <location>
        <begin position="91"/>
        <end position="103"/>
    </location>
</feature>
<dbReference type="EMBL" id="JADCLJ010000019">
    <property type="protein sequence ID" value="MBE4907935.1"/>
    <property type="molecule type" value="Genomic_DNA"/>
</dbReference>
<keyword evidence="2" id="KW-0472">Membrane</keyword>
<name>A0ABR9QHH1_9BACI</name>
<feature type="region of interest" description="Disordered" evidence="1">
    <location>
        <begin position="61"/>
        <end position="169"/>
    </location>
</feature>
<sequence length="169" mass="19070">MSRKSRHEDLKRKKKKNLYFFSTSLFVTLLFLAGIKLFTLDSYSLFTDELVIGGDGIVTEIPQEKKCPDPAIENGKGKSNENNENGMKCGQEGKNHKSEKNTEESTIEDGQNDEEVEEDQNSEGTSNENQEKQSSEGKSEENEEGQGSNEEHSEDQTDSEEEKVEEQQP</sequence>
<organism evidence="3 4">
    <name type="scientific">Litchfieldia luteola</name>
    <dbReference type="NCBI Taxonomy" id="682179"/>
    <lineage>
        <taxon>Bacteria</taxon>
        <taxon>Bacillati</taxon>
        <taxon>Bacillota</taxon>
        <taxon>Bacilli</taxon>
        <taxon>Bacillales</taxon>
        <taxon>Bacillaceae</taxon>
        <taxon>Litchfieldia</taxon>
    </lineage>
</organism>
<evidence type="ECO:0000313" key="3">
    <source>
        <dbReference type="EMBL" id="MBE4907935.1"/>
    </source>
</evidence>
<feature type="transmembrane region" description="Helical" evidence="2">
    <location>
        <begin position="20"/>
        <end position="38"/>
    </location>
</feature>
<feature type="compositionally biased region" description="Acidic residues" evidence="1">
    <location>
        <begin position="105"/>
        <end position="121"/>
    </location>
</feature>
<comment type="caution">
    <text evidence="3">The sequence shown here is derived from an EMBL/GenBank/DDBJ whole genome shotgun (WGS) entry which is preliminary data.</text>
</comment>
<evidence type="ECO:0000313" key="4">
    <source>
        <dbReference type="Proteomes" id="UP001516662"/>
    </source>
</evidence>
<evidence type="ECO:0000256" key="2">
    <source>
        <dbReference type="SAM" id="Phobius"/>
    </source>
</evidence>
<dbReference type="RefSeq" id="WP_193535408.1">
    <property type="nucleotide sequence ID" value="NZ_JADCLJ010000019.1"/>
</dbReference>
<feature type="compositionally biased region" description="Basic and acidic residues" evidence="1">
    <location>
        <begin position="129"/>
        <end position="140"/>
    </location>
</feature>
<dbReference type="Proteomes" id="UP001516662">
    <property type="component" value="Unassembled WGS sequence"/>
</dbReference>